<evidence type="ECO:0000313" key="3">
    <source>
        <dbReference type="EMBL" id="PPQ99609.1"/>
    </source>
</evidence>
<dbReference type="Proteomes" id="UP000284842">
    <property type="component" value="Unassembled WGS sequence"/>
</dbReference>
<feature type="compositionally biased region" description="Acidic residues" evidence="1">
    <location>
        <begin position="289"/>
        <end position="303"/>
    </location>
</feature>
<protein>
    <recommendedName>
        <fullName evidence="2">Survival Motor Neuron Gemin2-binding domain-containing protein</fullName>
    </recommendedName>
</protein>
<evidence type="ECO:0000256" key="1">
    <source>
        <dbReference type="SAM" id="MobiDB-lite"/>
    </source>
</evidence>
<dbReference type="InParanoid" id="A0A409Y9F5"/>
<feature type="compositionally biased region" description="Acidic residues" evidence="1">
    <location>
        <begin position="170"/>
        <end position="180"/>
    </location>
</feature>
<gene>
    <name evidence="3" type="ORF">CVT24_005184</name>
</gene>
<evidence type="ECO:0000313" key="4">
    <source>
        <dbReference type="Proteomes" id="UP000284842"/>
    </source>
</evidence>
<feature type="compositionally biased region" description="Basic residues" evidence="1">
    <location>
        <begin position="46"/>
        <end position="59"/>
    </location>
</feature>
<feature type="compositionally biased region" description="Basic and acidic residues" evidence="1">
    <location>
        <begin position="104"/>
        <end position="113"/>
    </location>
</feature>
<proteinExistence type="predicted"/>
<feature type="compositionally biased region" description="Polar residues" evidence="1">
    <location>
        <begin position="21"/>
        <end position="39"/>
    </location>
</feature>
<dbReference type="Pfam" id="PF20636">
    <property type="entry name" value="SMN_G2-BD"/>
    <property type="match status" value="1"/>
</dbReference>
<accession>A0A409Y9F5</accession>
<feature type="compositionally biased region" description="Acidic residues" evidence="1">
    <location>
        <begin position="272"/>
        <end position="281"/>
    </location>
</feature>
<dbReference type="EMBL" id="NHTK01001352">
    <property type="protein sequence ID" value="PPQ99609.1"/>
    <property type="molecule type" value="Genomic_DNA"/>
</dbReference>
<dbReference type="InterPro" id="IPR047313">
    <property type="entry name" value="SMN_C"/>
</dbReference>
<dbReference type="CDD" id="cd22852">
    <property type="entry name" value="SMN_C"/>
    <property type="match status" value="1"/>
</dbReference>
<feature type="compositionally biased region" description="Low complexity" evidence="1">
    <location>
        <begin position="491"/>
        <end position="503"/>
    </location>
</feature>
<feature type="compositionally biased region" description="Pro residues" evidence="1">
    <location>
        <begin position="597"/>
        <end position="607"/>
    </location>
</feature>
<feature type="region of interest" description="Disordered" evidence="1">
    <location>
        <begin position="737"/>
        <end position="814"/>
    </location>
</feature>
<feature type="compositionally biased region" description="Pro residues" evidence="1">
    <location>
        <begin position="518"/>
        <end position="530"/>
    </location>
</feature>
<feature type="domain" description="Survival Motor Neuron Gemin2-binding" evidence="2">
    <location>
        <begin position="112"/>
        <end position="131"/>
    </location>
</feature>
<feature type="region of interest" description="Disordered" evidence="1">
    <location>
        <begin position="260"/>
        <end position="717"/>
    </location>
</feature>
<feature type="compositionally biased region" description="Acidic residues" evidence="1">
    <location>
        <begin position="90"/>
        <end position="103"/>
    </location>
</feature>
<sequence>MASRPIISYDDITLPYDAPSEPSQTMPHSFSGAVTSTDGSAGGPPTKKRKKNNKNKHRNAVASQKVTENAHNSRSRNHSMAESSVTIADSYEDDEGWDEGAEQEESRELTHEEIWDDSALVDAWDAAMEEYEMFHGPGKAWKNEPIKKSPLWYNIPPSSKGSIPPAEAEAPAEDGGDQEDSQPLNFDTFVPTHDPSLEIHAPAPHSSMATRPMTEDYVPSSASIPMVSRDEAFQRALNAMYWGGYWTAMYHAQSAALDKGNDQKRKVATGPVEEEDSEYNQEGDFTAGQDEEMEDEEEEEEFIDTQSHERSYPVYPHEQDFSNVPKSHSGYRNPEFTWGTRSAGHHEDYQNTQHYGSAAKQPWDDLEDDTDGESLLRPPPPKHMQTQHNRSTVLSTITESSFAQPSIRSAAASMDEGGLGRDRGRGVWDLYEGSPTLDPNRGWEDAPQRWRNQLSGHMRHSDTPESPPPRSTQNSLGSQGGDRDSQDTPPSSASRSISQSTAPPSTPPQSQPYNGPKPFLPYGPCRPPARIPSDPSWIMTGGNAWAQGLRDKFAEPKSFGTGAGAWGDQYRRQDQQQERDKPPDFFSFSPPTHRPPKPPAKPQPIPSPASLSSKQSHPPYSLPAQSRAHHSYSSLPRPSVIPPPLPVPPQSLHPMAIWHPKGAKSVPDSIHKHSYQPNVSHGGSIHYGQGGNGDDDDDMYVSASEERLPNGPNVVQNEEDVTFVDEWDRVHDVSLRPPVETHPFTSPNQQHSPQQHQQHAQVPFSSHQQHEEDLWNNHSGEQVWRNHHMGHPTSENPSEKPSLFEPSHQNQSYSARWQQHHRASDSNPIPVWRTTSTPGQHPPGGPVVIAPSETTWVPPDMSWDPGDDNIAPWRHRAPSNNLTHLGPLQDLRTRYRPNATMVMPDPPAVPVQVKKSKKKWWKIFSKSK</sequence>
<reference evidence="3 4" key="1">
    <citation type="journal article" date="2018" name="Evol. Lett.">
        <title>Horizontal gene cluster transfer increased hallucinogenic mushroom diversity.</title>
        <authorList>
            <person name="Reynolds H.T."/>
            <person name="Vijayakumar V."/>
            <person name="Gluck-Thaler E."/>
            <person name="Korotkin H.B."/>
            <person name="Matheny P.B."/>
            <person name="Slot J.C."/>
        </authorList>
    </citation>
    <scope>NUCLEOTIDE SEQUENCE [LARGE SCALE GENOMIC DNA]</scope>
    <source>
        <strain evidence="3 4">2629</strain>
    </source>
</reference>
<dbReference type="AlphaFoldDB" id="A0A409Y9F5"/>
<name>A0A409Y9F5_9AGAR</name>
<comment type="caution">
    <text evidence="3">The sequence shown here is derived from an EMBL/GenBank/DDBJ whole genome shotgun (WGS) entry which is preliminary data.</text>
</comment>
<keyword evidence="4" id="KW-1185">Reference proteome</keyword>
<dbReference type="InterPro" id="IPR049481">
    <property type="entry name" value="SMN_G2-BD"/>
</dbReference>
<feature type="region of interest" description="Disordered" evidence="1">
    <location>
        <begin position="156"/>
        <end position="182"/>
    </location>
</feature>
<feature type="region of interest" description="Disordered" evidence="1">
    <location>
        <begin position="1"/>
        <end position="113"/>
    </location>
</feature>
<feature type="compositionally biased region" description="Pro residues" evidence="1">
    <location>
        <begin position="639"/>
        <end position="651"/>
    </location>
</feature>
<feature type="compositionally biased region" description="Low complexity" evidence="1">
    <location>
        <begin position="746"/>
        <end position="765"/>
    </location>
</feature>
<organism evidence="3 4">
    <name type="scientific">Panaeolus cyanescens</name>
    <dbReference type="NCBI Taxonomy" id="181874"/>
    <lineage>
        <taxon>Eukaryota</taxon>
        <taxon>Fungi</taxon>
        <taxon>Dikarya</taxon>
        <taxon>Basidiomycota</taxon>
        <taxon>Agaricomycotina</taxon>
        <taxon>Agaricomycetes</taxon>
        <taxon>Agaricomycetidae</taxon>
        <taxon>Agaricales</taxon>
        <taxon>Agaricineae</taxon>
        <taxon>Galeropsidaceae</taxon>
        <taxon>Panaeolus</taxon>
    </lineage>
</organism>
<feature type="compositionally biased region" description="Polar residues" evidence="1">
    <location>
        <begin position="384"/>
        <end position="407"/>
    </location>
</feature>
<dbReference type="OrthoDB" id="197400at2759"/>
<dbReference type="STRING" id="181874.A0A409Y9F5"/>
<feature type="compositionally biased region" description="Polar residues" evidence="1">
    <location>
        <begin position="609"/>
        <end position="618"/>
    </location>
</feature>
<feature type="compositionally biased region" description="Polar residues" evidence="1">
    <location>
        <begin position="61"/>
        <end position="87"/>
    </location>
</feature>
<feature type="compositionally biased region" description="Basic and acidic residues" evidence="1">
    <location>
        <begin position="569"/>
        <end position="583"/>
    </location>
</feature>
<dbReference type="CDD" id="cd22851">
    <property type="entry name" value="SMN_N"/>
    <property type="match status" value="1"/>
</dbReference>
<evidence type="ECO:0000259" key="2">
    <source>
        <dbReference type="Pfam" id="PF20636"/>
    </source>
</evidence>